<evidence type="ECO:0000313" key="7">
    <source>
        <dbReference type="Proteomes" id="UP000194161"/>
    </source>
</evidence>
<reference evidence="6 7" key="1">
    <citation type="submission" date="2017-05" db="EMBL/GenBank/DDBJ databases">
        <title>Complete and WGS of Bordetella genogroups.</title>
        <authorList>
            <person name="Spilker T."/>
            <person name="LiPuma J."/>
        </authorList>
    </citation>
    <scope>NUCLEOTIDE SEQUENCE [LARGE SCALE GENOMIC DNA]</scope>
    <source>
        <strain evidence="6 7">AU7206</strain>
    </source>
</reference>
<dbReference type="KEGG" id="bgm:CAL15_02660"/>
<keyword evidence="2" id="KW-0520">NAD</keyword>
<evidence type="ECO:0000259" key="5">
    <source>
        <dbReference type="Pfam" id="PF14833"/>
    </source>
</evidence>
<dbReference type="EMBL" id="CP021111">
    <property type="protein sequence ID" value="ARP93378.1"/>
    <property type="molecule type" value="Genomic_DNA"/>
</dbReference>
<dbReference type="OrthoDB" id="9777604at2"/>
<dbReference type="Proteomes" id="UP000194161">
    <property type="component" value="Chromosome"/>
</dbReference>
<dbReference type="STRING" id="463040.CAL15_02660"/>
<dbReference type="Gene3D" id="3.40.50.720">
    <property type="entry name" value="NAD(P)-binding Rossmann-like Domain"/>
    <property type="match status" value="1"/>
</dbReference>
<dbReference type="PIRSF" id="PIRSF000103">
    <property type="entry name" value="HIBADH"/>
    <property type="match status" value="1"/>
</dbReference>
<dbReference type="PANTHER" id="PTHR43580">
    <property type="entry name" value="OXIDOREDUCTASE GLYR1-RELATED"/>
    <property type="match status" value="1"/>
</dbReference>
<dbReference type="PANTHER" id="PTHR43580:SF2">
    <property type="entry name" value="CYTOKINE-LIKE NUCLEAR FACTOR N-PAC"/>
    <property type="match status" value="1"/>
</dbReference>
<organism evidence="6 7">
    <name type="scientific">Bordetella genomosp. 13</name>
    <dbReference type="NCBI Taxonomy" id="463040"/>
    <lineage>
        <taxon>Bacteria</taxon>
        <taxon>Pseudomonadati</taxon>
        <taxon>Pseudomonadota</taxon>
        <taxon>Betaproteobacteria</taxon>
        <taxon>Burkholderiales</taxon>
        <taxon>Alcaligenaceae</taxon>
        <taxon>Bordetella</taxon>
    </lineage>
</organism>
<sequence length="285" mass="29296">MDIGFIGLGAMGSAMARNLAAAGHLVQAWNRSGGSVEGVTMLGSASEAFDADVVFTMLSDDAAIRSVILDPDLLGAARPGLVHVVSSTISVAFAQELAAAHEQANVGFVSAPVLGRPDVAAQAKLNVLVGGAPAAIERVRPALEAVSGRIWPMGDEAPAANAAKIAVNMMIAMAIEAMAEAVVLTEANGVSRDSFFELILGTLFGSRPYQTYSANIASENHEPGFKATLGLKDLRLAKEAAGAASGALPMLAAVHSRMSEAVDAGWGELDWSAMAKLTIDNAKAR</sequence>
<feature type="domain" description="6-phosphogluconate dehydrogenase NADP-binding" evidence="4">
    <location>
        <begin position="2"/>
        <end position="151"/>
    </location>
</feature>
<dbReference type="InterPro" id="IPR029154">
    <property type="entry name" value="HIBADH-like_NADP-bd"/>
</dbReference>
<evidence type="ECO:0000256" key="1">
    <source>
        <dbReference type="ARBA" id="ARBA00023002"/>
    </source>
</evidence>
<dbReference type="InterPro" id="IPR006115">
    <property type="entry name" value="6PGDH_NADP-bd"/>
</dbReference>
<protein>
    <submittedName>
        <fullName evidence="6">Oxidoreductase</fullName>
    </submittedName>
</protein>
<evidence type="ECO:0000313" key="6">
    <source>
        <dbReference type="EMBL" id="ARP93378.1"/>
    </source>
</evidence>
<keyword evidence="1" id="KW-0560">Oxidoreductase</keyword>
<keyword evidence="7" id="KW-1185">Reference proteome</keyword>
<dbReference type="Gene3D" id="1.10.1040.10">
    <property type="entry name" value="N-(1-d-carboxylethyl)-l-norvaline Dehydrogenase, domain 2"/>
    <property type="match status" value="1"/>
</dbReference>
<dbReference type="RefSeq" id="WP_086077217.1">
    <property type="nucleotide sequence ID" value="NZ_CP021111.1"/>
</dbReference>
<dbReference type="GO" id="GO:0016054">
    <property type="term" value="P:organic acid catabolic process"/>
    <property type="evidence" value="ECO:0007669"/>
    <property type="project" value="UniProtKB-ARBA"/>
</dbReference>
<dbReference type="InterPro" id="IPR002204">
    <property type="entry name" value="3-OH-isobutyrate_DH-rel_CS"/>
</dbReference>
<dbReference type="PROSITE" id="PS00895">
    <property type="entry name" value="3_HYDROXYISOBUT_DH"/>
    <property type="match status" value="1"/>
</dbReference>
<proteinExistence type="predicted"/>
<gene>
    <name evidence="6" type="ORF">CAL15_02660</name>
</gene>
<dbReference type="GO" id="GO:0016491">
    <property type="term" value="F:oxidoreductase activity"/>
    <property type="evidence" value="ECO:0007669"/>
    <property type="project" value="UniProtKB-KW"/>
</dbReference>
<dbReference type="InterPro" id="IPR051265">
    <property type="entry name" value="HIBADH-related_NP60_sf"/>
</dbReference>
<dbReference type="InterPro" id="IPR013328">
    <property type="entry name" value="6PGD_dom2"/>
</dbReference>
<dbReference type="GO" id="GO:0050661">
    <property type="term" value="F:NADP binding"/>
    <property type="evidence" value="ECO:0007669"/>
    <property type="project" value="InterPro"/>
</dbReference>
<dbReference type="InterPro" id="IPR036291">
    <property type="entry name" value="NAD(P)-bd_dom_sf"/>
</dbReference>
<feature type="domain" description="3-hydroxyisobutyrate dehydrogenase-like NAD-binding" evidence="5">
    <location>
        <begin position="159"/>
        <end position="277"/>
    </location>
</feature>
<dbReference type="Pfam" id="PF14833">
    <property type="entry name" value="NAD_binding_11"/>
    <property type="match status" value="1"/>
</dbReference>
<evidence type="ECO:0000256" key="2">
    <source>
        <dbReference type="ARBA" id="ARBA00023027"/>
    </source>
</evidence>
<dbReference type="SUPFAM" id="SSF48179">
    <property type="entry name" value="6-phosphogluconate dehydrogenase C-terminal domain-like"/>
    <property type="match status" value="1"/>
</dbReference>
<evidence type="ECO:0000259" key="4">
    <source>
        <dbReference type="Pfam" id="PF03446"/>
    </source>
</evidence>
<dbReference type="AlphaFoldDB" id="A0A1W6Z7L0"/>
<dbReference type="InterPro" id="IPR008927">
    <property type="entry name" value="6-PGluconate_DH-like_C_sf"/>
</dbReference>
<dbReference type="SUPFAM" id="SSF51735">
    <property type="entry name" value="NAD(P)-binding Rossmann-fold domains"/>
    <property type="match status" value="1"/>
</dbReference>
<accession>A0A1W6Z7L0</accession>
<dbReference type="GO" id="GO:0051287">
    <property type="term" value="F:NAD binding"/>
    <property type="evidence" value="ECO:0007669"/>
    <property type="project" value="InterPro"/>
</dbReference>
<name>A0A1W6Z7L0_9BORD</name>
<evidence type="ECO:0000256" key="3">
    <source>
        <dbReference type="PIRSR" id="PIRSR000103-1"/>
    </source>
</evidence>
<dbReference type="InterPro" id="IPR015815">
    <property type="entry name" value="HIBADH-related"/>
</dbReference>
<feature type="active site" evidence="3">
    <location>
        <position position="164"/>
    </location>
</feature>
<dbReference type="Pfam" id="PF03446">
    <property type="entry name" value="NAD_binding_2"/>
    <property type="match status" value="1"/>
</dbReference>